<dbReference type="RefSeq" id="XP_001747556.1">
    <property type="nucleotide sequence ID" value="XM_001747504.1"/>
</dbReference>
<gene>
    <name evidence="5" type="ORF">MONBRDRAFT_27026</name>
</gene>
<accession>A9V434</accession>
<dbReference type="SUPFAM" id="SSF53649">
    <property type="entry name" value="Alkaline phosphatase-like"/>
    <property type="match status" value="1"/>
</dbReference>
<dbReference type="InParanoid" id="A9V434"/>
<dbReference type="Gene3D" id="3.40.720.10">
    <property type="entry name" value="Alkaline Phosphatase, subunit A"/>
    <property type="match status" value="2"/>
</dbReference>
<evidence type="ECO:0000256" key="1">
    <source>
        <dbReference type="ARBA" id="ARBA00022723"/>
    </source>
</evidence>
<dbReference type="GeneID" id="5892805"/>
<keyword evidence="6" id="KW-1185">Reference proteome</keyword>
<evidence type="ECO:0000256" key="2">
    <source>
        <dbReference type="ARBA" id="ARBA00022801"/>
    </source>
</evidence>
<evidence type="ECO:0000313" key="5">
    <source>
        <dbReference type="EMBL" id="EDQ87636.1"/>
    </source>
</evidence>
<dbReference type="STRING" id="81824.A9V434"/>
<reference evidence="5 6" key="1">
    <citation type="journal article" date="2008" name="Nature">
        <title>The genome of the choanoflagellate Monosiga brevicollis and the origin of metazoans.</title>
        <authorList>
            <consortium name="JGI Sequencing"/>
            <person name="King N."/>
            <person name="Westbrook M.J."/>
            <person name="Young S.L."/>
            <person name="Kuo A."/>
            <person name="Abedin M."/>
            <person name="Chapman J."/>
            <person name="Fairclough S."/>
            <person name="Hellsten U."/>
            <person name="Isogai Y."/>
            <person name="Letunic I."/>
            <person name="Marr M."/>
            <person name="Pincus D."/>
            <person name="Putnam N."/>
            <person name="Rokas A."/>
            <person name="Wright K.J."/>
            <person name="Zuzow R."/>
            <person name="Dirks W."/>
            <person name="Good M."/>
            <person name="Goodstein D."/>
            <person name="Lemons D."/>
            <person name="Li W."/>
            <person name="Lyons J.B."/>
            <person name="Morris A."/>
            <person name="Nichols S."/>
            <person name="Richter D.J."/>
            <person name="Salamov A."/>
            <person name="Bork P."/>
            <person name="Lim W.A."/>
            <person name="Manning G."/>
            <person name="Miller W.T."/>
            <person name="McGinnis W."/>
            <person name="Shapiro H."/>
            <person name="Tjian R."/>
            <person name="Grigoriev I.V."/>
            <person name="Rokhsar D."/>
        </authorList>
    </citation>
    <scope>NUCLEOTIDE SEQUENCE [LARGE SCALE GENOMIC DNA]</scope>
    <source>
        <strain evidence="6">MX1 / ATCC 50154</strain>
    </source>
</reference>
<protein>
    <recommendedName>
        <fullName evidence="4">Sulfatase N-terminal domain-containing protein</fullName>
    </recommendedName>
</protein>
<dbReference type="EMBL" id="CH991558">
    <property type="protein sequence ID" value="EDQ87636.1"/>
    <property type="molecule type" value="Genomic_DNA"/>
</dbReference>
<feature type="chain" id="PRO_5002742750" description="Sulfatase N-terminal domain-containing protein" evidence="3">
    <location>
        <begin position="22"/>
        <end position="584"/>
    </location>
</feature>
<keyword evidence="2" id="KW-0378">Hydrolase</keyword>
<evidence type="ECO:0000313" key="6">
    <source>
        <dbReference type="Proteomes" id="UP000001357"/>
    </source>
</evidence>
<dbReference type="GO" id="GO:0005764">
    <property type="term" value="C:lysosome"/>
    <property type="evidence" value="ECO:0000318"/>
    <property type="project" value="GO_Central"/>
</dbReference>
<evidence type="ECO:0000256" key="3">
    <source>
        <dbReference type="SAM" id="SignalP"/>
    </source>
</evidence>
<dbReference type="PANTHER" id="PTHR45953:SF1">
    <property type="entry name" value="IDURONATE 2-SULFATASE"/>
    <property type="match status" value="1"/>
</dbReference>
<dbReference type="AlphaFoldDB" id="A9V434"/>
<dbReference type="Proteomes" id="UP000001357">
    <property type="component" value="Unassembled WGS sequence"/>
</dbReference>
<feature type="domain" description="Sulfatase N-terminal" evidence="4">
    <location>
        <begin position="117"/>
        <end position="412"/>
    </location>
</feature>
<dbReference type="InterPro" id="IPR017850">
    <property type="entry name" value="Alkaline_phosphatase_core_sf"/>
</dbReference>
<proteinExistence type="predicted"/>
<keyword evidence="1" id="KW-0479">Metal-binding</keyword>
<dbReference type="InterPro" id="IPR000917">
    <property type="entry name" value="Sulfatase_N"/>
</dbReference>
<feature type="signal peptide" evidence="3">
    <location>
        <begin position="1"/>
        <end position="21"/>
    </location>
</feature>
<keyword evidence="3" id="KW-0732">Signal</keyword>
<name>A9V434_MONBE</name>
<dbReference type="Pfam" id="PF00884">
    <property type="entry name" value="Sulfatase"/>
    <property type="match status" value="1"/>
</dbReference>
<evidence type="ECO:0000259" key="4">
    <source>
        <dbReference type="Pfam" id="PF00884"/>
    </source>
</evidence>
<dbReference type="KEGG" id="mbr:MONBRDRAFT_27026"/>
<organism evidence="5 6">
    <name type="scientific">Monosiga brevicollis</name>
    <name type="common">Choanoflagellate</name>
    <dbReference type="NCBI Taxonomy" id="81824"/>
    <lineage>
        <taxon>Eukaryota</taxon>
        <taxon>Choanoflagellata</taxon>
        <taxon>Craspedida</taxon>
        <taxon>Salpingoecidae</taxon>
        <taxon>Monosiga</taxon>
    </lineage>
</organism>
<dbReference type="GO" id="GO:0004423">
    <property type="term" value="F:iduronate-2-sulfatase activity"/>
    <property type="evidence" value="ECO:0000318"/>
    <property type="project" value="GO_Central"/>
</dbReference>
<dbReference type="PANTHER" id="PTHR45953">
    <property type="entry name" value="IDURONATE 2-SULFATASE"/>
    <property type="match status" value="1"/>
</dbReference>
<sequence length="584" mass="65705">MALLGCATIVPVSAMVDSCSAQPVTGLCIDGSWVQVYNRTNFGDCCEHCMLNAGCEAFELIPDASDQSSTCYLKRGWVNVTNPNRTDCTVGYVKGLNIPSPSLPPRPPIKVAPTGAKNILFIPVDDMRPSIGTYNFSLVHTPNMDRLATQGLRFDNAYVQYAYCAPSRNSFMSGRRPDTTKVPVQRLHLSSSNSLDRDNTSQHPRVWNFINHFRQHDVGASWFSLPEYFKQNGYLALGGGKLYHPNVPPQNDFPYSWTPEYPYYPNEPANLNHTCLEQFPSNDLTYCVADVDKDDVILEDQQIMSNCLAHLQIAKNESGNRPFFIGCGLHKPHVPWIVPKAFFDMIPPWEEVPAALDPWAPVDMPLPAWHPAADVHGLSYGFNGTCNETISKWYRRAYYAAVSYQDYNIGKTNSTGKNTRVLAEMVDIYPTLAELAGLPAPQEQGQDLNGTSLATIFDDPSQMNLKPAAFSQFGKGFPFPLTRVLGEVKISNFSVTSVFLRNSTEIMGYTIRVRDWRYTCWFGFDNETVSVRRTDILGRELYDHRGDMGLYLDWPGENINVVDYEEHAEVVAQLHQQLLDYIRL</sequence>
<dbReference type="OMA" id="CQQAICG"/>
<dbReference type="GO" id="GO:0046872">
    <property type="term" value="F:metal ion binding"/>
    <property type="evidence" value="ECO:0007669"/>
    <property type="project" value="UniProtKB-KW"/>
</dbReference>
<dbReference type="eggNOG" id="KOG3867">
    <property type="taxonomic scope" value="Eukaryota"/>
</dbReference>